<dbReference type="AlphaFoldDB" id="H1YDH7"/>
<dbReference type="Gene3D" id="4.10.410.60">
    <property type="match status" value="1"/>
</dbReference>
<organism evidence="7 8">
    <name type="scientific">Mucilaginibacter paludis DSM 18603</name>
    <dbReference type="NCBI Taxonomy" id="714943"/>
    <lineage>
        <taxon>Bacteria</taxon>
        <taxon>Pseudomonadati</taxon>
        <taxon>Bacteroidota</taxon>
        <taxon>Sphingobacteriia</taxon>
        <taxon>Sphingobacteriales</taxon>
        <taxon>Sphingobacteriaceae</taxon>
        <taxon>Mucilaginibacter</taxon>
    </lineage>
</organism>
<dbReference type="InterPro" id="IPR021137">
    <property type="entry name" value="Ribosomal_bL35-like"/>
</dbReference>
<dbReference type="PANTHER" id="PTHR33343:SF1">
    <property type="entry name" value="LARGE RIBOSOMAL SUBUNIT PROTEIN BL35M"/>
    <property type="match status" value="1"/>
</dbReference>
<keyword evidence="3 5" id="KW-0687">Ribonucleoprotein</keyword>
<dbReference type="SUPFAM" id="SSF143034">
    <property type="entry name" value="L35p-like"/>
    <property type="match status" value="1"/>
</dbReference>
<dbReference type="HAMAP" id="MF_00514">
    <property type="entry name" value="Ribosomal_bL35"/>
    <property type="match status" value="1"/>
</dbReference>
<evidence type="ECO:0000256" key="5">
    <source>
        <dbReference type="HAMAP-Rule" id="MF_00514"/>
    </source>
</evidence>
<dbReference type="GO" id="GO:0022625">
    <property type="term" value="C:cytosolic large ribosomal subunit"/>
    <property type="evidence" value="ECO:0007669"/>
    <property type="project" value="TreeGrafter"/>
</dbReference>
<protein>
    <recommendedName>
        <fullName evidence="4 5">Large ribosomal subunit protein bL35</fullName>
    </recommendedName>
</protein>
<dbReference type="EMBL" id="CM001403">
    <property type="protein sequence ID" value="EHQ30186.1"/>
    <property type="molecule type" value="Genomic_DNA"/>
</dbReference>
<sequence length="85" mass="9525">MRALNLKSNISYLTSKQIVMPKMKTNSSAKKRFKLTGTGKITRKNAYKSHILTKMSTKRKRALGHTSLVSDADLGNVKRMLCIGK</sequence>
<dbReference type="NCBIfam" id="TIGR00001">
    <property type="entry name" value="rpmI_bact"/>
    <property type="match status" value="1"/>
</dbReference>
<keyword evidence="2 5" id="KW-0689">Ribosomal protein</keyword>
<dbReference type="PRINTS" id="PR00064">
    <property type="entry name" value="RIBOSOMALL35"/>
</dbReference>
<comment type="similarity">
    <text evidence="1 5 6">Belongs to the bacterial ribosomal protein bL35 family.</text>
</comment>
<dbReference type="PANTHER" id="PTHR33343">
    <property type="entry name" value="54S RIBOSOMAL PROTEIN BL35M"/>
    <property type="match status" value="1"/>
</dbReference>
<evidence type="ECO:0000256" key="1">
    <source>
        <dbReference type="ARBA" id="ARBA00006598"/>
    </source>
</evidence>
<accession>H1YDH7</accession>
<dbReference type="InterPro" id="IPR018265">
    <property type="entry name" value="Ribosomal_bL35_CS"/>
</dbReference>
<dbReference type="STRING" id="714943.Mucpa_6128"/>
<evidence type="ECO:0000256" key="3">
    <source>
        <dbReference type="ARBA" id="ARBA00023274"/>
    </source>
</evidence>
<dbReference type="PROSITE" id="PS00936">
    <property type="entry name" value="RIBOSOMAL_L35"/>
    <property type="match status" value="1"/>
</dbReference>
<evidence type="ECO:0000313" key="8">
    <source>
        <dbReference type="Proteomes" id="UP000002774"/>
    </source>
</evidence>
<reference evidence="7" key="1">
    <citation type="submission" date="2011-09" db="EMBL/GenBank/DDBJ databases">
        <title>The permanent draft genome of Mucilaginibacter paludis DSM 18603.</title>
        <authorList>
            <consortium name="US DOE Joint Genome Institute (JGI-PGF)"/>
            <person name="Lucas S."/>
            <person name="Han J."/>
            <person name="Lapidus A."/>
            <person name="Bruce D."/>
            <person name="Goodwin L."/>
            <person name="Pitluck S."/>
            <person name="Peters L."/>
            <person name="Kyrpides N."/>
            <person name="Mavromatis K."/>
            <person name="Ivanova N."/>
            <person name="Mikhailova N."/>
            <person name="Held B."/>
            <person name="Detter J.C."/>
            <person name="Tapia R."/>
            <person name="Han C."/>
            <person name="Land M."/>
            <person name="Hauser L."/>
            <person name="Markowitz V."/>
            <person name="Cheng J.-F."/>
            <person name="Hugenholtz P."/>
            <person name="Woyke T."/>
            <person name="Wu D."/>
            <person name="Tindall B."/>
            <person name="Brambilla E."/>
            <person name="Klenk H.-P."/>
            <person name="Eisen J.A."/>
        </authorList>
    </citation>
    <scope>NUCLEOTIDE SEQUENCE [LARGE SCALE GENOMIC DNA]</scope>
    <source>
        <strain evidence="7">DSM 18603</strain>
    </source>
</reference>
<dbReference type="InterPro" id="IPR037229">
    <property type="entry name" value="Ribosomal_bL35_sf"/>
</dbReference>
<dbReference type="HOGENOM" id="CLU_169643_3_0_10"/>
<gene>
    <name evidence="5" type="primary">rpmI</name>
    <name evidence="7" type="ORF">Mucpa_6128</name>
</gene>
<evidence type="ECO:0000256" key="4">
    <source>
        <dbReference type="ARBA" id="ARBA00071664"/>
    </source>
</evidence>
<name>H1YDH7_9SPHI</name>
<dbReference type="InterPro" id="IPR001706">
    <property type="entry name" value="Ribosomal_bL35"/>
</dbReference>
<dbReference type="GO" id="GO:0006412">
    <property type="term" value="P:translation"/>
    <property type="evidence" value="ECO:0007669"/>
    <property type="project" value="UniProtKB-UniRule"/>
</dbReference>
<evidence type="ECO:0000313" key="7">
    <source>
        <dbReference type="EMBL" id="EHQ30186.1"/>
    </source>
</evidence>
<dbReference type="eggNOG" id="COG0291">
    <property type="taxonomic scope" value="Bacteria"/>
</dbReference>
<evidence type="ECO:0000256" key="6">
    <source>
        <dbReference type="RuleBase" id="RU000568"/>
    </source>
</evidence>
<proteinExistence type="inferred from homology"/>
<evidence type="ECO:0000256" key="2">
    <source>
        <dbReference type="ARBA" id="ARBA00022980"/>
    </source>
</evidence>
<dbReference type="FunFam" id="4.10.410.60:FF:000001">
    <property type="entry name" value="50S ribosomal protein L35"/>
    <property type="match status" value="1"/>
</dbReference>
<keyword evidence="8" id="KW-1185">Reference proteome</keyword>
<dbReference type="GO" id="GO:0003735">
    <property type="term" value="F:structural constituent of ribosome"/>
    <property type="evidence" value="ECO:0007669"/>
    <property type="project" value="InterPro"/>
</dbReference>
<dbReference type="Pfam" id="PF01632">
    <property type="entry name" value="Ribosomal_L35p"/>
    <property type="match status" value="1"/>
</dbReference>
<dbReference type="Proteomes" id="UP000002774">
    <property type="component" value="Chromosome"/>
</dbReference>